<dbReference type="GeneID" id="119744991"/>
<evidence type="ECO:0000256" key="3">
    <source>
        <dbReference type="SAM" id="MobiDB-lite"/>
    </source>
</evidence>
<dbReference type="Proteomes" id="UP000887568">
    <property type="component" value="Unplaced"/>
</dbReference>
<comment type="similarity">
    <text evidence="1">Belongs to the TRAFAC class TrmE-Era-EngA-EngB-Septin-like GTPase superfamily. Septin GTPase family.</text>
</comment>
<dbReference type="Pfam" id="PF00735">
    <property type="entry name" value="Septin"/>
    <property type="match status" value="1"/>
</dbReference>
<evidence type="ECO:0000256" key="2">
    <source>
        <dbReference type="SAM" id="Coils"/>
    </source>
</evidence>
<feature type="region of interest" description="Disordered" evidence="3">
    <location>
        <begin position="145"/>
        <end position="171"/>
    </location>
</feature>
<keyword evidence="1" id="KW-0547">Nucleotide-binding</keyword>
<feature type="domain" description="Fibronectin type-III" evidence="4">
    <location>
        <begin position="263"/>
        <end position="365"/>
    </location>
</feature>
<dbReference type="CDD" id="cd00063">
    <property type="entry name" value="FN3"/>
    <property type="match status" value="4"/>
</dbReference>
<sequence>MRLLRTKTKLFASFFRSNRQSTCTFIVTGFDIGSSAEEEGKVGGTVLLYRHGTLAQEDFEPPSQPGKPQCEVIDHNTVNVSWSPPDKGVDGVQWYIVKYKRFRGKNQSGDILDKVCTDTRCTVKNLEPDEDLQCWITAVCSVGVSPDSESSDRVTTLPASPPGKPHARPTSASSIALEWEHPAQSGKHVTIRSYIVHYGKVVNGAVPNWQPEVGTGSSEGRFTVRKLETNESYVFQVVAIYESWVYSLPSVNSDICATFPVSQPGKPELGDVTASSVNMKWTGPTKIGPGVKLKEYFIKYAEVEEQQSQIPEWKWLHVLTYSLRNEYKLSGLLPNRTYISRVVLVLEDDYTTQSEPSVPFTTLPAGPPTDVTVEQTSATDIKVSWSKPTLISQQKAIKHYRVDYQIVGVTNYVEQKEVNTSDDSFTSTINDATFKTKIKIWVTAVCGEKDKFGENSKVVSFTTKKILKHEIKVNAKTLQPGNKKNGKPCILKFPLEEVCRRPYCQSFSFGEPPKIQGVEHKVIMVVGVTGSGKSTLIDAMANHILDVQQKDDFRFKMINEDEARLSSQAHSQTQVLTSYTFYRNKYLSLPYTLTIIDTPGFGDTRGIERDKAIIDQIRGFFLNSESHGIDHIDAIGFVVRASDSRLTQTQKYVFDSVLSVFGEGLSDYSRLLVTFADQSEPPVLDAVEEADIPHIDTKSAFKFNNSALFVGYDTDRKGSEKKADKAAKGKMVDMFWKMGNENMTDFLLEIQTLEPRSLVLTKEVLEERKRLEVMVQGLQRQINLGICKLEELQRERKLLQQHEIEIEANKDFKFELEVPKSKMVQITGGEFITNCSKCHFTCHYPCAITDNAKKVGCLAIKDGECTVCPAKCAWDVHLNQPYIFEFHTEKEQRTYEEIEARYKDAPGKKMAVEQVIQNQVKEVEAVRACVCNLVSDTRQSIMRLEEIALKPNPLSTPEYVDVLIEIEKSSHKKGWQTRVDVLHGIRKEAEIMDKVKGENYHPLLESAEKDKKPNYLVRFWTSSM</sequence>
<dbReference type="Gene3D" id="2.60.40.10">
    <property type="entry name" value="Immunoglobulins"/>
    <property type="match status" value="4"/>
</dbReference>
<dbReference type="EnsemblMetazoa" id="XM_038221216.1">
    <property type="protein sequence ID" value="XP_038077144.1"/>
    <property type="gene ID" value="LOC119744991"/>
</dbReference>
<dbReference type="GO" id="GO:0005525">
    <property type="term" value="F:GTP binding"/>
    <property type="evidence" value="ECO:0007669"/>
    <property type="project" value="UniProtKB-KW"/>
</dbReference>
<dbReference type="SUPFAM" id="SSF52540">
    <property type="entry name" value="P-loop containing nucleoside triphosphate hydrolases"/>
    <property type="match status" value="1"/>
</dbReference>
<evidence type="ECO:0000259" key="4">
    <source>
        <dbReference type="PROSITE" id="PS50853"/>
    </source>
</evidence>
<protein>
    <recommendedName>
        <fullName evidence="4">Fibronectin type-III domain-containing protein</fullName>
    </recommendedName>
</protein>
<reference evidence="5" key="1">
    <citation type="submission" date="2022-11" db="UniProtKB">
        <authorList>
            <consortium name="EnsemblMetazoa"/>
        </authorList>
    </citation>
    <scope>IDENTIFICATION</scope>
</reference>
<keyword evidence="1" id="KW-0342">GTP-binding</keyword>
<dbReference type="AlphaFoldDB" id="A0A914BLZ8"/>
<dbReference type="PANTHER" id="PTHR31594:SF14">
    <property type="entry name" value="FIBRONECTIN TYPE-III DOMAIN-CONTAINING PROTEIN"/>
    <property type="match status" value="1"/>
</dbReference>
<evidence type="ECO:0000313" key="5">
    <source>
        <dbReference type="EnsemblMetazoa" id="XP_038077144.1"/>
    </source>
</evidence>
<keyword evidence="2" id="KW-0175">Coiled coil</keyword>
<dbReference type="InterPro" id="IPR030379">
    <property type="entry name" value="G_SEPTIN_dom"/>
</dbReference>
<dbReference type="OMA" id="FCSAMAY"/>
<organism evidence="5 6">
    <name type="scientific">Patiria miniata</name>
    <name type="common">Bat star</name>
    <name type="synonym">Asterina miniata</name>
    <dbReference type="NCBI Taxonomy" id="46514"/>
    <lineage>
        <taxon>Eukaryota</taxon>
        <taxon>Metazoa</taxon>
        <taxon>Echinodermata</taxon>
        <taxon>Eleutherozoa</taxon>
        <taxon>Asterozoa</taxon>
        <taxon>Asteroidea</taxon>
        <taxon>Valvatacea</taxon>
        <taxon>Valvatida</taxon>
        <taxon>Asterinidae</taxon>
        <taxon>Patiria</taxon>
    </lineage>
</organism>
<feature type="domain" description="Fibronectin type-III" evidence="4">
    <location>
        <begin position="161"/>
        <end position="261"/>
    </location>
</feature>
<dbReference type="InterPro" id="IPR027417">
    <property type="entry name" value="P-loop_NTPase"/>
</dbReference>
<accession>A0A914BLZ8</accession>
<feature type="coiled-coil region" evidence="2">
    <location>
        <begin position="761"/>
        <end position="809"/>
    </location>
</feature>
<dbReference type="RefSeq" id="XP_038077144.1">
    <property type="nucleotide sequence ID" value="XM_038221216.1"/>
</dbReference>
<feature type="domain" description="Fibronectin type-III" evidence="4">
    <location>
        <begin position="64"/>
        <end position="159"/>
    </location>
</feature>
<proteinExistence type="inferred from homology"/>
<evidence type="ECO:0000256" key="1">
    <source>
        <dbReference type="RuleBase" id="RU004560"/>
    </source>
</evidence>
<feature type="domain" description="Fibronectin type-III" evidence="4">
    <location>
        <begin position="367"/>
        <end position="466"/>
    </location>
</feature>
<dbReference type="Gene3D" id="3.40.50.300">
    <property type="entry name" value="P-loop containing nucleotide triphosphate hydrolases"/>
    <property type="match status" value="1"/>
</dbReference>
<dbReference type="PROSITE" id="PS50853">
    <property type="entry name" value="FN3"/>
    <property type="match status" value="4"/>
</dbReference>
<dbReference type="InterPro" id="IPR052090">
    <property type="entry name" value="Cytolytic_pore-forming_toxin"/>
</dbReference>
<evidence type="ECO:0000313" key="6">
    <source>
        <dbReference type="Proteomes" id="UP000887568"/>
    </source>
</evidence>
<dbReference type="PANTHER" id="PTHR31594">
    <property type="entry name" value="AIG1-TYPE G DOMAIN-CONTAINING PROTEIN"/>
    <property type="match status" value="1"/>
</dbReference>
<dbReference type="InterPro" id="IPR013783">
    <property type="entry name" value="Ig-like_fold"/>
</dbReference>
<dbReference type="OrthoDB" id="8954335at2759"/>
<dbReference type="InterPro" id="IPR003961">
    <property type="entry name" value="FN3_dom"/>
</dbReference>
<keyword evidence="6" id="KW-1185">Reference proteome</keyword>
<name>A0A914BLZ8_PATMI</name>
<dbReference type="SMART" id="SM00060">
    <property type="entry name" value="FN3"/>
    <property type="match status" value="4"/>
</dbReference>
<dbReference type="SUPFAM" id="SSF49265">
    <property type="entry name" value="Fibronectin type III"/>
    <property type="match status" value="2"/>
</dbReference>
<dbReference type="CDD" id="cd00882">
    <property type="entry name" value="Ras_like_GTPase"/>
    <property type="match status" value="1"/>
</dbReference>
<dbReference type="Pfam" id="PF00041">
    <property type="entry name" value="fn3"/>
    <property type="match status" value="4"/>
</dbReference>
<dbReference type="InterPro" id="IPR036116">
    <property type="entry name" value="FN3_sf"/>
</dbReference>